<protein>
    <submittedName>
        <fullName evidence="1">Uncharacterized protein</fullName>
    </submittedName>
</protein>
<name>A0A139SXY8_9GAMM</name>
<gene>
    <name evidence="1" type="ORF">AXE65_08250</name>
</gene>
<dbReference type="Pfam" id="PF15587">
    <property type="entry name" value="Imm9"/>
    <property type="match status" value="1"/>
</dbReference>
<sequence>MKHKQVSALMSINVPGLDDFVVMDSIGKEINAYIESILPEIDIEDLSGWRLTFDINSFCTDLIAIYKKFWWYPSDREYVISIAIPIPDNTQARYGMLSGTNGRVGCFRPVDSNHFYALDPEYDKYFSLEQYILASAIKAIDYGLAKGFTCGAKKVKFQDL</sequence>
<dbReference type="Proteomes" id="UP000072660">
    <property type="component" value="Unassembled WGS sequence"/>
</dbReference>
<dbReference type="AlphaFoldDB" id="A0A139SXY8"/>
<evidence type="ECO:0000313" key="1">
    <source>
        <dbReference type="EMBL" id="KXU39485.1"/>
    </source>
</evidence>
<dbReference type="OrthoDB" id="7064835at2"/>
<comment type="caution">
    <text evidence="1">The sequence shown here is derived from an EMBL/GenBank/DDBJ whole genome shotgun (WGS) entry which is preliminary data.</text>
</comment>
<dbReference type="EMBL" id="LSZO01000003">
    <property type="protein sequence ID" value="KXU39485.1"/>
    <property type="molecule type" value="Genomic_DNA"/>
</dbReference>
<accession>A0A139SXY8</accession>
<dbReference type="RefSeq" id="WP_068386284.1">
    <property type="nucleotide sequence ID" value="NZ_LSZO01000003.1"/>
</dbReference>
<dbReference type="InterPro" id="IPR028963">
    <property type="entry name" value="Imm9"/>
</dbReference>
<proteinExistence type="predicted"/>
<keyword evidence="2" id="KW-1185">Reference proteome</keyword>
<evidence type="ECO:0000313" key="2">
    <source>
        <dbReference type="Proteomes" id="UP000072660"/>
    </source>
</evidence>
<reference evidence="1 2" key="1">
    <citation type="submission" date="2016-02" db="EMBL/GenBank/DDBJ databases">
        <authorList>
            <person name="Wen L."/>
            <person name="He K."/>
            <person name="Yang H."/>
        </authorList>
    </citation>
    <scope>NUCLEOTIDE SEQUENCE [LARGE SCALE GENOMIC DNA]</scope>
    <source>
        <strain evidence="1 2">CV58</strain>
    </source>
</reference>
<organism evidence="1 2">
    <name type="scientific">Ventosimonas gracilis</name>
    <dbReference type="NCBI Taxonomy" id="1680762"/>
    <lineage>
        <taxon>Bacteria</taxon>
        <taxon>Pseudomonadati</taxon>
        <taxon>Pseudomonadota</taxon>
        <taxon>Gammaproteobacteria</taxon>
        <taxon>Pseudomonadales</taxon>
        <taxon>Ventosimonadaceae</taxon>
        <taxon>Ventosimonas</taxon>
    </lineage>
</organism>